<dbReference type="GO" id="GO:0004623">
    <property type="term" value="F:phospholipase A2 activity"/>
    <property type="evidence" value="ECO:0007669"/>
    <property type="project" value="UniProtKB-EC"/>
</dbReference>
<keyword evidence="3" id="KW-0808">Transferase</keyword>
<dbReference type="PROSITE" id="PS51934">
    <property type="entry name" value="LRAT"/>
    <property type="match status" value="1"/>
</dbReference>
<feature type="domain" description="LRAT" evidence="7">
    <location>
        <begin position="79"/>
        <end position="213"/>
    </location>
</feature>
<protein>
    <recommendedName>
        <fullName evidence="2">phospholipase A2</fullName>
        <ecNumber evidence="2">3.1.1.4</ecNumber>
    </recommendedName>
</protein>
<dbReference type="Proteomes" id="UP000198341">
    <property type="component" value="Chromosome 1"/>
</dbReference>
<feature type="region of interest" description="Disordered" evidence="6">
    <location>
        <begin position="1"/>
        <end position="77"/>
    </location>
</feature>
<comment type="similarity">
    <text evidence="1">Belongs to the H-rev107 family.</text>
</comment>
<dbReference type="GO" id="GO:0005737">
    <property type="term" value="C:cytoplasm"/>
    <property type="evidence" value="ECO:0007669"/>
    <property type="project" value="TreeGrafter"/>
</dbReference>
<dbReference type="EMBL" id="FO082278">
    <property type="protein sequence ID" value="CCO14151.1"/>
    <property type="molecule type" value="Genomic_DNA"/>
</dbReference>
<feature type="compositionally biased region" description="Basic and acidic residues" evidence="6">
    <location>
        <begin position="329"/>
        <end position="347"/>
    </location>
</feature>
<evidence type="ECO:0000313" key="8">
    <source>
        <dbReference type="EMBL" id="CCO14151.1"/>
    </source>
</evidence>
<dbReference type="Pfam" id="PF04970">
    <property type="entry name" value="LRAT"/>
    <property type="match status" value="1"/>
</dbReference>
<dbReference type="InterPro" id="IPR007053">
    <property type="entry name" value="LRAT_dom"/>
</dbReference>
<feature type="region of interest" description="Disordered" evidence="6">
    <location>
        <begin position="328"/>
        <end position="348"/>
    </location>
</feature>
<keyword evidence="9" id="KW-1185">Reference proteome</keyword>
<dbReference type="KEGG" id="bpg:Bathy01g06570"/>
<keyword evidence="4" id="KW-0378">Hydrolase</keyword>
<dbReference type="GO" id="GO:0070292">
    <property type="term" value="P:N-acylphosphatidylethanolamine metabolic process"/>
    <property type="evidence" value="ECO:0007669"/>
    <property type="project" value="TreeGrafter"/>
</dbReference>
<feature type="region of interest" description="Disordered" evidence="6">
    <location>
        <begin position="268"/>
        <end position="288"/>
    </location>
</feature>
<gene>
    <name evidence="8" type="ORF">Bathy01g06570</name>
</gene>
<dbReference type="GeneID" id="19018392"/>
<evidence type="ECO:0000256" key="4">
    <source>
        <dbReference type="ARBA" id="ARBA00022801"/>
    </source>
</evidence>
<evidence type="ECO:0000313" key="9">
    <source>
        <dbReference type="Proteomes" id="UP000198341"/>
    </source>
</evidence>
<organism evidence="8 9">
    <name type="scientific">Bathycoccus prasinos</name>
    <dbReference type="NCBI Taxonomy" id="41875"/>
    <lineage>
        <taxon>Eukaryota</taxon>
        <taxon>Viridiplantae</taxon>
        <taxon>Chlorophyta</taxon>
        <taxon>Mamiellophyceae</taxon>
        <taxon>Mamiellales</taxon>
        <taxon>Bathycoccaceae</taxon>
        <taxon>Bathycoccus</taxon>
    </lineage>
</organism>
<feature type="compositionally biased region" description="Low complexity" evidence="6">
    <location>
        <begin position="453"/>
        <end position="464"/>
    </location>
</feature>
<evidence type="ECO:0000256" key="5">
    <source>
        <dbReference type="ARBA" id="ARBA00023098"/>
    </source>
</evidence>
<sequence>MEAEEEDEGEEERERGVKSEMVVVSPPFAASEDSSSKSREEQQQQQQQQQQREETKPFERIEWPRPNKTKQPGDILFWPRTDQPIAYTHWAVYIGRRKPMGNKFVENESFPEAVVHLWGAADAKDRSMSKDAAVIYSELSEVNCEKDAPRPFCGNYKYDSLYTPMRPSQILHRTFVALEHKFYENEFGGYSVTLNNCEHFATWARYGFQHSSQVGDVLTTGLSALGTFMMGPPGLALGYIAGNLVQDETRKARRHKNNQLDEAIRSSYRNEKKQMKPGMTAEDKEGESSTIYEILDEEATHDFSDEKEVDWTVDCLLDYVETSNVQFSQEKHDKYEQHDKHRDDNRPFRVSLKAADENSALYKDRKSSAGQTNIIDVDSRGEVRLGGKAQPKPETDLKELAKDLGKIGKEVGKGMLSMLGSVANDLAEAAKKRQEARVKREKEALEKLEKLKVQSSSSAPAAPSNTANDENNQPSASNSNEDRF</sequence>
<feature type="compositionally biased region" description="Basic and acidic residues" evidence="6">
    <location>
        <begin position="51"/>
        <end position="65"/>
    </location>
</feature>
<evidence type="ECO:0000256" key="3">
    <source>
        <dbReference type="ARBA" id="ARBA00022679"/>
    </source>
</evidence>
<dbReference type="AlphaFoldDB" id="K8E943"/>
<dbReference type="GO" id="GO:0016410">
    <property type="term" value="F:N-acyltransferase activity"/>
    <property type="evidence" value="ECO:0007669"/>
    <property type="project" value="TreeGrafter"/>
</dbReference>
<proteinExistence type="inferred from homology"/>
<feature type="compositionally biased region" description="Polar residues" evidence="6">
    <location>
        <begin position="465"/>
        <end position="484"/>
    </location>
</feature>
<evidence type="ECO:0000256" key="1">
    <source>
        <dbReference type="ARBA" id="ARBA00007824"/>
    </source>
</evidence>
<accession>K8E943</accession>
<feature type="region of interest" description="Disordered" evidence="6">
    <location>
        <begin position="448"/>
        <end position="484"/>
    </location>
</feature>
<reference evidence="8 9" key="1">
    <citation type="submission" date="2011-10" db="EMBL/GenBank/DDBJ databases">
        <authorList>
            <person name="Genoscope - CEA"/>
        </authorList>
    </citation>
    <scope>NUCLEOTIDE SEQUENCE [LARGE SCALE GENOMIC DNA]</scope>
    <source>
        <strain evidence="8 9">RCC 1105</strain>
    </source>
</reference>
<dbReference type="GO" id="GO:0008970">
    <property type="term" value="F:phospholipase A1 activity"/>
    <property type="evidence" value="ECO:0007669"/>
    <property type="project" value="TreeGrafter"/>
</dbReference>
<dbReference type="Gene3D" id="3.90.1720.10">
    <property type="entry name" value="endopeptidase domain like (from Nostoc punctiforme)"/>
    <property type="match status" value="1"/>
</dbReference>
<dbReference type="InterPro" id="IPR051496">
    <property type="entry name" value="H-rev107_PLA/AT"/>
</dbReference>
<dbReference type="PANTHER" id="PTHR13943:SF77">
    <property type="entry name" value="LRAT DOMAIN-CONTAINING PROTEIN"/>
    <property type="match status" value="1"/>
</dbReference>
<dbReference type="RefSeq" id="XP_007515272.1">
    <property type="nucleotide sequence ID" value="XM_007515210.1"/>
</dbReference>
<evidence type="ECO:0000256" key="6">
    <source>
        <dbReference type="SAM" id="MobiDB-lite"/>
    </source>
</evidence>
<dbReference type="PANTHER" id="PTHR13943">
    <property type="entry name" value="HRAS-LIKE SUPPRESSOR - RELATED"/>
    <property type="match status" value="1"/>
</dbReference>
<dbReference type="STRING" id="41875.K8E943"/>
<evidence type="ECO:0000259" key="7">
    <source>
        <dbReference type="PROSITE" id="PS51934"/>
    </source>
</evidence>
<name>K8E943_9CHLO</name>
<dbReference type="OrthoDB" id="421951at2759"/>
<feature type="compositionally biased region" description="Acidic residues" evidence="6">
    <location>
        <begin position="1"/>
        <end position="11"/>
    </location>
</feature>
<keyword evidence="5" id="KW-0443">Lipid metabolism</keyword>
<evidence type="ECO:0000256" key="2">
    <source>
        <dbReference type="ARBA" id="ARBA00013278"/>
    </source>
</evidence>
<dbReference type="EC" id="3.1.1.4" evidence="2"/>